<feature type="signal peptide" evidence="1">
    <location>
        <begin position="1"/>
        <end position="18"/>
    </location>
</feature>
<evidence type="ECO:0008006" key="4">
    <source>
        <dbReference type="Google" id="ProtNLM"/>
    </source>
</evidence>
<evidence type="ECO:0000313" key="2">
    <source>
        <dbReference type="EMBL" id="CAB3251127.1"/>
    </source>
</evidence>
<sequence>MDKLIHLLVCILISQVRSSTSASSEHNNFYDTREDEEAMEIELKNNRAENFSSWECNDKSSSSCSVEFTVSVRTIGTTMLTTPEPKPIVLPIGCFFNMMVNICRTILEKFKPSRIGKYFRALSRSLKGMGSNYFQKLCLKKFRKLLDRYSEYEPNQQKIKVKNFLNAISSGKEKCNSYFIAMNNIFLIRRVIRLEDYVHRVRKFGQGNTEHIGQRTRDILKDQIFKSFYALNEKTQSELELKFEEAILEYSMANQKILRWSHREINRF</sequence>
<evidence type="ECO:0000256" key="1">
    <source>
        <dbReference type="SAM" id="SignalP"/>
    </source>
</evidence>
<proteinExistence type="predicted"/>
<comment type="caution">
    <text evidence="2">The sequence shown here is derived from an EMBL/GenBank/DDBJ whole genome shotgun (WGS) entry which is preliminary data.</text>
</comment>
<evidence type="ECO:0000313" key="3">
    <source>
        <dbReference type="Proteomes" id="UP000494256"/>
    </source>
</evidence>
<gene>
    <name evidence="2" type="ORF">APLA_LOCUS13532</name>
</gene>
<protein>
    <recommendedName>
        <fullName evidence="4">Plasmodium RESA N-terminal domain-containing protein</fullName>
    </recommendedName>
</protein>
<dbReference type="EMBL" id="CADEBD010000353">
    <property type="protein sequence ID" value="CAB3251127.1"/>
    <property type="molecule type" value="Genomic_DNA"/>
</dbReference>
<organism evidence="2 3">
    <name type="scientific">Arctia plantaginis</name>
    <name type="common">Wood tiger moth</name>
    <name type="synonym">Phalaena plantaginis</name>
    <dbReference type="NCBI Taxonomy" id="874455"/>
    <lineage>
        <taxon>Eukaryota</taxon>
        <taxon>Metazoa</taxon>
        <taxon>Ecdysozoa</taxon>
        <taxon>Arthropoda</taxon>
        <taxon>Hexapoda</taxon>
        <taxon>Insecta</taxon>
        <taxon>Pterygota</taxon>
        <taxon>Neoptera</taxon>
        <taxon>Endopterygota</taxon>
        <taxon>Lepidoptera</taxon>
        <taxon>Glossata</taxon>
        <taxon>Ditrysia</taxon>
        <taxon>Noctuoidea</taxon>
        <taxon>Erebidae</taxon>
        <taxon>Arctiinae</taxon>
        <taxon>Arctia</taxon>
    </lineage>
</organism>
<dbReference type="OrthoDB" id="7382247at2759"/>
<name>A0A8S1B0C7_ARCPL</name>
<feature type="chain" id="PRO_5035748431" description="Plasmodium RESA N-terminal domain-containing protein" evidence="1">
    <location>
        <begin position="19"/>
        <end position="268"/>
    </location>
</feature>
<dbReference type="Proteomes" id="UP000494256">
    <property type="component" value="Unassembled WGS sequence"/>
</dbReference>
<dbReference type="AlphaFoldDB" id="A0A8S1B0C7"/>
<keyword evidence="1" id="KW-0732">Signal</keyword>
<accession>A0A8S1B0C7</accession>
<reference evidence="2 3" key="1">
    <citation type="submission" date="2020-04" db="EMBL/GenBank/DDBJ databases">
        <authorList>
            <person name="Wallbank WR R."/>
            <person name="Pardo Diaz C."/>
            <person name="Kozak K."/>
            <person name="Martin S."/>
            <person name="Jiggins C."/>
            <person name="Moest M."/>
            <person name="Warren A I."/>
            <person name="Byers J.R.P. K."/>
            <person name="Montejo-Kovacevich G."/>
            <person name="Yen C E."/>
        </authorList>
    </citation>
    <scope>NUCLEOTIDE SEQUENCE [LARGE SCALE GENOMIC DNA]</scope>
</reference>